<keyword evidence="3" id="KW-1185">Reference proteome</keyword>
<accession>A0A9N9MS74</accession>
<reference evidence="2" key="1">
    <citation type="submission" date="2022-01" db="EMBL/GenBank/DDBJ databases">
        <authorList>
            <person name="King R."/>
        </authorList>
    </citation>
    <scope>NUCLEOTIDE SEQUENCE</scope>
</reference>
<name>A0A9N9MS74_9CUCU</name>
<proteinExistence type="predicted"/>
<evidence type="ECO:0000313" key="3">
    <source>
        <dbReference type="Proteomes" id="UP001152799"/>
    </source>
</evidence>
<protein>
    <recommendedName>
        <fullName evidence="4">Transmembrane protein 222</fullName>
    </recommendedName>
</protein>
<dbReference type="PANTHER" id="PTHR20921:SF0">
    <property type="entry name" value="TRANSMEMBRANE PROTEIN 222"/>
    <property type="match status" value="1"/>
</dbReference>
<evidence type="ECO:0008006" key="4">
    <source>
        <dbReference type="Google" id="ProtNLM"/>
    </source>
</evidence>
<keyword evidence="1" id="KW-0472">Membrane</keyword>
<gene>
    <name evidence="2" type="ORF">CEUTPL_LOCUS10908</name>
</gene>
<keyword evidence="1" id="KW-0812">Transmembrane</keyword>
<dbReference type="Pfam" id="PF05608">
    <property type="entry name" value="RTE1"/>
    <property type="match status" value="2"/>
</dbReference>
<dbReference type="AlphaFoldDB" id="A0A9N9MS74"/>
<evidence type="ECO:0000313" key="2">
    <source>
        <dbReference type="EMBL" id="CAG9770456.1"/>
    </source>
</evidence>
<organism evidence="2 3">
    <name type="scientific">Ceutorhynchus assimilis</name>
    <name type="common">cabbage seed weevil</name>
    <dbReference type="NCBI Taxonomy" id="467358"/>
    <lineage>
        <taxon>Eukaryota</taxon>
        <taxon>Metazoa</taxon>
        <taxon>Ecdysozoa</taxon>
        <taxon>Arthropoda</taxon>
        <taxon>Hexapoda</taxon>
        <taxon>Insecta</taxon>
        <taxon>Pterygota</taxon>
        <taxon>Neoptera</taxon>
        <taxon>Endopterygota</taxon>
        <taxon>Coleoptera</taxon>
        <taxon>Polyphaga</taxon>
        <taxon>Cucujiformia</taxon>
        <taxon>Curculionidae</taxon>
        <taxon>Ceutorhynchinae</taxon>
        <taxon>Ceutorhynchus</taxon>
    </lineage>
</organism>
<feature type="transmembrane region" description="Helical" evidence="1">
    <location>
        <begin position="21"/>
        <end position="43"/>
    </location>
</feature>
<dbReference type="Proteomes" id="UP001152799">
    <property type="component" value="Chromosome 6"/>
</dbReference>
<dbReference type="InterPro" id="IPR008496">
    <property type="entry name" value="TMEM222/RTE1"/>
</dbReference>
<dbReference type="PANTHER" id="PTHR20921">
    <property type="entry name" value="TRANSMEMBRANE PROTEIN 222"/>
    <property type="match status" value="1"/>
</dbReference>
<evidence type="ECO:0000256" key="1">
    <source>
        <dbReference type="SAM" id="Phobius"/>
    </source>
</evidence>
<dbReference type="OrthoDB" id="267284at2759"/>
<keyword evidence="1" id="KW-1133">Transmembrane helix</keyword>
<feature type="transmembrane region" description="Helical" evidence="1">
    <location>
        <begin position="152"/>
        <end position="170"/>
    </location>
</feature>
<dbReference type="EMBL" id="OU892282">
    <property type="protein sequence ID" value="CAG9770456.1"/>
    <property type="molecule type" value="Genomic_DNA"/>
</dbReference>
<sequence>MKTDTAMSYHPIDIERDKYPYCIVWTPIPLLTWLFPIIGHMGIATSSGVIRDFAGPYFVSEDNMAFGSPTKYFQLNPALARAQSWDTAVAGASEIYKTRMHNLCCDNCHSHVATALNLMQYGGSNRWNMFKLALLISWHGKYVSLGRYLKTWLPFYIVLTFLIIFSIFYFK</sequence>